<comment type="caution">
    <text evidence="2">The sequence shown here is derived from an EMBL/GenBank/DDBJ whole genome shotgun (WGS) entry which is preliminary data.</text>
</comment>
<name>A0A543FVK4_9PSEU</name>
<evidence type="ECO:0000259" key="1">
    <source>
        <dbReference type="SMART" id="SM00873"/>
    </source>
</evidence>
<accession>A0A543FVK4</accession>
<reference evidence="2 3" key="1">
    <citation type="submission" date="2019-06" db="EMBL/GenBank/DDBJ databases">
        <title>Sequencing the genomes of 1000 actinobacteria strains.</title>
        <authorList>
            <person name="Klenk H.-P."/>
        </authorList>
    </citation>
    <scope>NUCLEOTIDE SEQUENCE [LARGE SCALE GENOMIC DNA]</scope>
    <source>
        <strain evidence="2 3">DSM 45511</strain>
    </source>
</reference>
<dbReference type="SUPFAM" id="SSF56037">
    <property type="entry name" value="PheT/TilS domain"/>
    <property type="match status" value="1"/>
</dbReference>
<evidence type="ECO:0000313" key="2">
    <source>
        <dbReference type="EMBL" id="TQM37851.1"/>
    </source>
</evidence>
<dbReference type="EMBL" id="VFPH01000002">
    <property type="protein sequence ID" value="TQM37851.1"/>
    <property type="molecule type" value="Genomic_DNA"/>
</dbReference>
<dbReference type="InterPro" id="IPR020825">
    <property type="entry name" value="Phe-tRNA_synthase-like_B3/B4"/>
</dbReference>
<dbReference type="Proteomes" id="UP000319818">
    <property type="component" value="Unassembled WGS sequence"/>
</dbReference>
<protein>
    <submittedName>
        <fullName evidence="2">DNA/RNA-binding domain of Phe-tRNA-synthetase-like protein</fullName>
    </submittedName>
</protein>
<dbReference type="OrthoDB" id="276580at2"/>
<keyword evidence="3" id="KW-1185">Reference proteome</keyword>
<organism evidence="2 3">
    <name type="scientific">Pseudonocardia cypriaca</name>
    <dbReference type="NCBI Taxonomy" id="882449"/>
    <lineage>
        <taxon>Bacteria</taxon>
        <taxon>Bacillati</taxon>
        <taxon>Actinomycetota</taxon>
        <taxon>Actinomycetes</taxon>
        <taxon>Pseudonocardiales</taxon>
        <taxon>Pseudonocardiaceae</taxon>
        <taxon>Pseudonocardia</taxon>
    </lineage>
</organism>
<gene>
    <name evidence="2" type="ORF">FB388_5070</name>
</gene>
<dbReference type="RefSeq" id="WP_142104612.1">
    <property type="nucleotide sequence ID" value="NZ_VFPH01000002.1"/>
</dbReference>
<dbReference type="AlphaFoldDB" id="A0A543FVK4"/>
<dbReference type="GO" id="GO:0003723">
    <property type="term" value="F:RNA binding"/>
    <property type="evidence" value="ECO:0007669"/>
    <property type="project" value="InterPro"/>
</dbReference>
<feature type="domain" description="B3/B4 tRNA-binding" evidence="1">
    <location>
        <begin position="62"/>
        <end position="218"/>
    </location>
</feature>
<dbReference type="SMART" id="SM00873">
    <property type="entry name" value="B3_4"/>
    <property type="match status" value="1"/>
</dbReference>
<sequence length="246" mass="26558">MPTLTVHPDVRARFPELRVELVVATGLDNTGHWPEAESALAAAEADAGTGAITWSEEDPAIASWHAAYRAFGTNPRRIRPSVDALLRRLVRQGRLPRVNSAVDAYNATSVRFAVPAGAFDLDRLDAHVEIRPATADDRFTPLGEPDEREVPGAGEVLYAQGTEVLTRHWNHRDAHRTRVREDTVSAVFMLERVSADVPAERPAEAAAHLAALLAPHAASVTRATLTAAAPEVRLGATAAITRNAVR</sequence>
<dbReference type="GO" id="GO:0004826">
    <property type="term" value="F:phenylalanine-tRNA ligase activity"/>
    <property type="evidence" value="ECO:0007669"/>
    <property type="project" value="InterPro"/>
</dbReference>
<dbReference type="PANTHER" id="PTHR39209:SF2">
    <property type="entry name" value="CYTOPLASMIC PROTEIN"/>
    <property type="match status" value="1"/>
</dbReference>
<proteinExistence type="predicted"/>
<evidence type="ECO:0000313" key="3">
    <source>
        <dbReference type="Proteomes" id="UP000319818"/>
    </source>
</evidence>
<dbReference type="Pfam" id="PF03483">
    <property type="entry name" value="B3_4"/>
    <property type="match status" value="1"/>
</dbReference>
<dbReference type="Gene3D" id="3.50.40.10">
    <property type="entry name" value="Phenylalanyl-trna Synthetase, Chain B, domain 3"/>
    <property type="match status" value="1"/>
</dbReference>
<dbReference type="PANTHER" id="PTHR39209">
    <property type="match status" value="1"/>
</dbReference>
<dbReference type="InterPro" id="IPR005146">
    <property type="entry name" value="B3/B4_tRNA-bd"/>
</dbReference>